<protein>
    <submittedName>
        <fullName evidence="1">Regulatory protein CII</fullName>
    </submittedName>
</protein>
<comment type="caution">
    <text evidence="1">The sequence shown here is derived from an EMBL/GenBank/DDBJ whole genome shotgun (WGS) entry which is preliminary data.</text>
</comment>
<gene>
    <name evidence="1" type="ORF">CARN7_0006</name>
</gene>
<evidence type="ECO:0000313" key="1">
    <source>
        <dbReference type="EMBL" id="CBI09283.1"/>
    </source>
</evidence>
<proteinExistence type="predicted"/>
<accession>E6QPW2</accession>
<organism evidence="1">
    <name type="scientific">mine drainage metagenome</name>
    <dbReference type="NCBI Taxonomy" id="410659"/>
    <lineage>
        <taxon>unclassified sequences</taxon>
        <taxon>metagenomes</taxon>
        <taxon>ecological metagenomes</taxon>
    </lineage>
</organism>
<reference evidence="1" key="1">
    <citation type="submission" date="2009-10" db="EMBL/GenBank/DDBJ databases">
        <title>Diversity of trophic interactions inside an arsenic-rich microbial ecosystem.</title>
        <authorList>
            <person name="Bertin P.N."/>
            <person name="Heinrich-Salmeron A."/>
            <person name="Pelletier E."/>
            <person name="Goulhen-Chollet F."/>
            <person name="Arsene-Ploetze F."/>
            <person name="Gallien S."/>
            <person name="Calteau A."/>
            <person name="Vallenet D."/>
            <person name="Casiot C."/>
            <person name="Chane-Woon-Ming B."/>
            <person name="Giloteaux L."/>
            <person name="Barakat M."/>
            <person name="Bonnefoy V."/>
            <person name="Bruneel O."/>
            <person name="Chandler M."/>
            <person name="Cleiss J."/>
            <person name="Duran R."/>
            <person name="Elbaz-Poulichet F."/>
            <person name="Fonknechten N."/>
            <person name="Lauga B."/>
            <person name="Mornico D."/>
            <person name="Ortet P."/>
            <person name="Schaeffer C."/>
            <person name="Siguier P."/>
            <person name="Alexander Thil Smith A."/>
            <person name="Van Dorsselaer A."/>
            <person name="Weissenbach J."/>
            <person name="Medigue C."/>
            <person name="Le Paslier D."/>
        </authorList>
    </citation>
    <scope>NUCLEOTIDE SEQUENCE</scope>
</reference>
<dbReference type="EMBL" id="CABR01000023">
    <property type="protein sequence ID" value="CBI09283.1"/>
    <property type="molecule type" value="Genomic_DNA"/>
</dbReference>
<sequence>MFGHVGSVLEQDQLKRVEFHIMFSDFADRVIALTTNA</sequence>
<dbReference type="AlphaFoldDB" id="E6QPW2"/>
<name>E6QPW2_9ZZZZ</name>